<sequence>CAPPRSPRSTPRPTPPSPHGWCAAPRCATGTGRTKGSTGRGTCAPGRGSRTSTTGSWSCRTTPTSSPSWTRTAARQTPFRSPPARAAAASSTTRGATSITSSTSKRCSSPPTRMASRCWSRSDRGRRRSVSASSSRAGVMLQGRRSRSTTRRRSTPPSAPTPTSHPASSTWRVPSTWMASCDCSRAGTERPATDGAPRARSRGRPSARIWFTVGRPRARRARSVTCWAISTGWRSASPTAR</sequence>
<feature type="region of interest" description="Disordered" evidence="1">
    <location>
        <begin position="184"/>
        <end position="203"/>
    </location>
</feature>
<feature type="region of interest" description="Disordered" evidence="1">
    <location>
        <begin position="1"/>
        <end position="172"/>
    </location>
</feature>
<reference evidence="2" key="1">
    <citation type="submission" date="2020-02" db="EMBL/GenBank/DDBJ databases">
        <authorList>
            <person name="Meier V. D."/>
        </authorList>
    </citation>
    <scope>NUCLEOTIDE SEQUENCE</scope>
    <source>
        <strain evidence="2">AVDCRST_MAG11</strain>
    </source>
</reference>
<gene>
    <name evidence="2" type="ORF">AVDCRST_MAG11-300</name>
</gene>
<feature type="non-terminal residue" evidence="2">
    <location>
        <position position="1"/>
    </location>
</feature>
<evidence type="ECO:0000313" key="2">
    <source>
        <dbReference type="EMBL" id="CAA9293534.1"/>
    </source>
</evidence>
<evidence type="ECO:0000256" key="1">
    <source>
        <dbReference type="SAM" id="MobiDB-lite"/>
    </source>
</evidence>
<feature type="non-terminal residue" evidence="2">
    <location>
        <position position="241"/>
    </location>
</feature>
<accession>A0A6J4K1X1</accession>
<proteinExistence type="predicted"/>
<feature type="compositionally biased region" description="Low complexity" evidence="1">
    <location>
        <begin position="161"/>
        <end position="170"/>
    </location>
</feature>
<feature type="compositionally biased region" description="Low complexity" evidence="1">
    <location>
        <begin position="29"/>
        <end position="119"/>
    </location>
</feature>
<feature type="compositionally biased region" description="Basic residues" evidence="1">
    <location>
        <begin position="144"/>
        <end position="154"/>
    </location>
</feature>
<name>A0A6J4K1X1_9BACT</name>
<protein>
    <submittedName>
        <fullName evidence="2">Uncharacterized protein</fullName>
    </submittedName>
</protein>
<organism evidence="2">
    <name type="scientific">uncultured Gemmatimonadaceae bacterium</name>
    <dbReference type="NCBI Taxonomy" id="246130"/>
    <lineage>
        <taxon>Bacteria</taxon>
        <taxon>Pseudomonadati</taxon>
        <taxon>Gemmatimonadota</taxon>
        <taxon>Gemmatimonadia</taxon>
        <taxon>Gemmatimonadales</taxon>
        <taxon>Gemmatimonadaceae</taxon>
        <taxon>environmental samples</taxon>
    </lineage>
</organism>
<dbReference type="EMBL" id="CADCTU010000075">
    <property type="protein sequence ID" value="CAA9293534.1"/>
    <property type="molecule type" value="Genomic_DNA"/>
</dbReference>
<dbReference type="AlphaFoldDB" id="A0A6J4K1X1"/>
<feature type="compositionally biased region" description="Pro residues" evidence="1">
    <location>
        <begin position="1"/>
        <end position="18"/>
    </location>
</feature>